<dbReference type="AlphaFoldDB" id="U1S579"/>
<dbReference type="GO" id="GO:0043565">
    <property type="term" value="F:sequence-specific DNA binding"/>
    <property type="evidence" value="ECO:0007669"/>
    <property type="project" value="InterPro"/>
</dbReference>
<evidence type="ECO:0000313" key="2">
    <source>
        <dbReference type="Proteomes" id="UP000016536"/>
    </source>
</evidence>
<proteinExistence type="predicted"/>
<gene>
    <name evidence="1" type="ORF">HMPREF1979_00162</name>
</gene>
<keyword evidence="2" id="KW-1185">Reference proteome</keyword>
<dbReference type="EMBL" id="AWSE01000010">
    <property type="protein sequence ID" value="ERH25812.1"/>
    <property type="molecule type" value="Genomic_DNA"/>
</dbReference>
<dbReference type="HOGENOM" id="CLU_2966017_0_0_11"/>
<dbReference type="Proteomes" id="UP000016536">
    <property type="component" value="Unassembled WGS sequence"/>
</dbReference>
<evidence type="ECO:0000313" key="1">
    <source>
        <dbReference type="EMBL" id="ERH25812.1"/>
    </source>
</evidence>
<dbReference type="Pfam" id="PF13384">
    <property type="entry name" value="HTH_23"/>
    <property type="match status" value="1"/>
</dbReference>
<protein>
    <submittedName>
        <fullName evidence="1">Uncharacterized protein</fullName>
    </submittedName>
</protein>
<dbReference type="SUPFAM" id="SSF48295">
    <property type="entry name" value="TrpR-like"/>
    <property type="match status" value="1"/>
</dbReference>
<reference evidence="1 2" key="1">
    <citation type="submission" date="2013-08" db="EMBL/GenBank/DDBJ databases">
        <authorList>
            <person name="Weinstock G."/>
            <person name="Sodergren E."/>
            <person name="Wylie T."/>
            <person name="Fulton L."/>
            <person name="Fulton R."/>
            <person name="Fronick C."/>
            <person name="O'Laughlin M."/>
            <person name="Godfrey J."/>
            <person name="Miner T."/>
            <person name="Herter B."/>
            <person name="Appelbaum E."/>
            <person name="Cordes M."/>
            <person name="Lek S."/>
            <person name="Wollam A."/>
            <person name="Pepin K.H."/>
            <person name="Palsikar V.B."/>
            <person name="Mitreva M."/>
            <person name="Wilson R.K."/>
        </authorList>
    </citation>
    <scope>NUCLEOTIDE SEQUENCE [LARGE SCALE GENOMIC DNA]</scope>
    <source>
        <strain evidence="1 2">F0542</strain>
    </source>
</reference>
<dbReference type="PATRIC" id="fig|1321818.3.peg.127"/>
<organism evidence="1 2">
    <name type="scientific">Actinomyces johnsonii F0542</name>
    <dbReference type="NCBI Taxonomy" id="1321818"/>
    <lineage>
        <taxon>Bacteria</taxon>
        <taxon>Bacillati</taxon>
        <taxon>Actinomycetota</taxon>
        <taxon>Actinomycetes</taxon>
        <taxon>Actinomycetales</taxon>
        <taxon>Actinomycetaceae</taxon>
        <taxon>Actinomyces</taxon>
    </lineage>
</organism>
<sequence length="58" mass="6508">PTSKPRPHQSVTSQELVADHLDRGLTYTEIAEKYDVALSTVSKYIQQAKRQRAKAPAQ</sequence>
<feature type="non-terminal residue" evidence="1">
    <location>
        <position position="1"/>
    </location>
</feature>
<accession>U1S579</accession>
<dbReference type="Gene3D" id="1.10.10.60">
    <property type="entry name" value="Homeodomain-like"/>
    <property type="match status" value="1"/>
</dbReference>
<dbReference type="InterPro" id="IPR010921">
    <property type="entry name" value="Trp_repressor/repl_initiator"/>
</dbReference>
<comment type="caution">
    <text evidence="1">The sequence shown here is derived from an EMBL/GenBank/DDBJ whole genome shotgun (WGS) entry which is preliminary data.</text>
</comment>
<name>U1S579_9ACTO</name>